<dbReference type="InterPro" id="IPR007263">
    <property type="entry name" value="DCC1-like"/>
</dbReference>
<dbReference type="Pfam" id="PF04134">
    <property type="entry name" value="DCC1-like"/>
    <property type="match status" value="1"/>
</dbReference>
<proteinExistence type="predicted"/>
<dbReference type="AlphaFoldDB" id="A0A0U2X2T4"/>
<dbReference type="PATRIC" id="fig|1315283.4.peg.3525"/>
<name>A0A0U2X2T4_9GAMM</name>
<dbReference type="EMBL" id="CP011035">
    <property type="protein sequence ID" value="ALS34936.1"/>
    <property type="molecule type" value="Genomic_DNA"/>
</dbReference>
<dbReference type="OrthoDB" id="5294764at2"/>
<dbReference type="Proteomes" id="UP000065261">
    <property type="component" value="Chromosome II"/>
</dbReference>
<accession>A0A0U2X2T4</accession>
<dbReference type="KEGG" id="ptn:PTRA_b0457"/>
<sequence length="132" mass="15343">MIIFYDANCPLCNAEMQHLKRADINNKIILEDLNATNFNTRFPNVDKSKAMALLHAKMPSGIMIYGLDVTYQAWRTVGKYPWLKIIRLPIIRFFADCAYTFFAKYRQPISHFLMPNSQCKNNQCKTKSKGDK</sequence>
<dbReference type="PANTHER" id="PTHR34290">
    <property type="entry name" value="SI:CH73-390P7.2"/>
    <property type="match status" value="1"/>
</dbReference>
<evidence type="ECO:0000313" key="1">
    <source>
        <dbReference type="EMBL" id="ALS34936.1"/>
    </source>
</evidence>
<protein>
    <recommendedName>
        <fullName evidence="3">Cell division inhibitor</fullName>
    </recommendedName>
</protein>
<gene>
    <name evidence="1" type="ORF">PTRA_b0457</name>
</gene>
<dbReference type="InterPro" id="IPR044691">
    <property type="entry name" value="DCC1_Trx"/>
</dbReference>
<evidence type="ECO:0008006" key="3">
    <source>
        <dbReference type="Google" id="ProtNLM"/>
    </source>
</evidence>
<evidence type="ECO:0000313" key="2">
    <source>
        <dbReference type="Proteomes" id="UP000065261"/>
    </source>
</evidence>
<organism evidence="1">
    <name type="scientific">Pseudoalteromonas translucida KMM 520</name>
    <dbReference type="NCBI Taxonomy" id="1315283"/>
    <lineage>
        <taxon>Bacteria</taxon>
        <taxon>Pseudomonadati</taxon>
        <taxon>Pseudomonadota</taxon>
        <taxon>Gammaproteobacteria</taxon>
        <taxon>Alteromonadales</taxon>
        <taxon>Pseudoalteromonadaceae</taxon>
        <taxon>Pseudoalteromonas</taxon>
    </lineage>
</organism>
<dbReference type="GO" id="GO:0015035">
    <property type="term" value="F:protein-disulfide reductase activity"/>
    <property type="evidence" value="ECO:0007669"/>
    <property type="project" value="InterPro"/>
</dbReference>
<dbReference type="PANTHER" id="PTHR34290:SF2">
    <property type="entry name" value="OS04G0668800 PROTEIN"/>
    <property type="match status" value="1"/>
</dbReference>
<reference evidence="1 2" key="1">
    <citation type="submission" date="2015-03" db="EMBL/GenBank/DDBJ databases">
        <authorList>
            <person name="Murphy D."/>
        </authorList>
    </citation>
    <scope>NUCLEOTIDE SEQUENCE [LARGE SCALE GENOMIC DNA]</scope>
    <source>
        <strain evidence="1 2">KMM 520</strain>
    </source>
</reference>
<dbReference type="RefSeq" id="WP_058374931.1">
    <property type="nucleotide sequence ID" value="NZ_CP011035.1"/>
</dbReference>